<sequence length="194" mass="22218">MDDRPRGSQCPDLEDRNCKLTLNLHAICCSSWIPINLWGPERIHPRILKELADVIMKPLLMIFKWSCEYREVPADWKMADVVSFFKNCKKEETGNYRSVSLTSVLSKIIEHNILGGNEKHLVDNTVIGHRQDDVMRGKSCLSNLISLYDRIIHLLDLGKPVGVISLDFRKSFDTVSHSILLDKMSSTQLDKHDT</sequence>
<comment type="caution">
    <text evidence="1">The sequence shown here is derived from an EMBL/GenBank/DDBJ whole genome shotgun (WGS) entry which is preliminary data.</text>
</comment>
<accession>A0ABQ9DCC0</accession>
<dbReference type="EMBL" id="WHWB01033834">
    <property type="protein sequence ID" value="KAJ7416491.1"/>
    <property type="molecule type" value="Genomic_DNA"/>
</dbReference>
<name>A0ABQ9DCC0_9PASS</name>
<proteinExistence type="predicted"/>
<evidence type="ECO:0000313" key="2">
    <source>
        <dbReference type="Proteomes" id="UP001145742"/>
    </source>
</evidence>
<protein>
    <submittedName>
        <fullName evidence="1">RNA-directed DNA polymerase from mobile element jockey-like protein</fullName>
    </submittedName>
</protein>
<gene>
    <name evidence="1" type="ORF">WISP_70791</name>
</gene>
<keyword evidence="2" id="KW-1185">Reference proteome</keyword>
<dbReference type="PANTHER" id="PTHR33332">
    <property type="entry name" value="REVERSE TRANSCRIPTASE DOMAIN-CONTAINING PROTEIN"/>
    <property type="match status" value="1"/>
</dbReference>
<organism evidence="1 2">
    <name type="scientific">Willisornis vidua</name>
    <name type="common">Xingu scale-backed antbird</name>
    <dbReference type="NCBI Taxonomy" id="1566151"/>
    <lineage>
        <taxon>Eukaryota</taxon>
        <taxon>Metazoa</taxon>
        <taxon>Chordata</taxon>
        <taxon>Craniata</taxon>
        <taxon>Vertebrata</taxon>
        <taxon>Euteleostomi</taxon>
        <taxon>Archelosauria</taxon>
        <taxon>Archosauria</taxon>
        <taxon>Dinosauria</taxon>
        <taxon>Saurischia</taxon>
        <taxon>Theropoda</taxon>
        <taxon>Coelurosauria</taxon>
        <taxon>Aves</taxon>
        <taxon>Neognathae</taxon>
        <taxon>Neoaves</taxon>
        <taxon>Telluraves</taxon>
        <taxon>Australaves</taxon>
        <taxon>Passeriformes</taxon>
        <taxon>Thamnophilidae</taxon>
        <taxon>Willisornis</taxon>
    </lineage>
</organism>
<reference evidence="1" key="1">
    <citation type="submission" date="2019-10" db="EMBL/GenBank/DDBJ databases">
        <authorList>
            <person name="Soares A.E.R."/>
            <person name="Aleixo A."/>
            <person name="Schneider P."/>
            <person name="Miyaki C.Y."/>
            <person name="Schneider M.P."/>
            <person name="Mello C."/>
            <person name="Vasconcelos A.T.R."/>
        </authorList>
    </citation>
    <scope>NUCLEOTIDE SEQUENCE</scope>
    <source>
        <tissue evidence="1">Muscle</tissue>
    </source>
</reference>
<dbReference type="Proteomes" id="UP001145742">
    <property type="component" value="Unassembled WGS sequence"/>
</dbReference>
<evidence type="ECO:0000313" key="1">
    <source>
        <dbReference type="EMBL" id="KAJ7416491.1"/>
    </source>
</evidence>